<evidence type="ECO:0000313" key="1">
    <source>
        <dbReference type="EMBL" id="KAH7287750.1"/>
    </source>
</evidence>
<proteinExistence type="predicted"/>
<keyword evidence="2" id="KW-1185">Reference proteome</keyword>
<organism evidence="1 2">
    <name type="scientific">Ceratopteris richardii</name>
    <name type="common">Triangle waterfern</name>
    <dbReference type="NCBI Taxonomy" id="49495"/>
    <lineage>
        <taxon>Eukaryota</taxon>
        <taxon>Viridiplantae</taxon>
        <taxon>Streptophyta</taxon>
        <taxon>Embryophyta</taxon>
        <taxon>Tracheophyta</taxon>
        <taxon>Polypodiopsida</taxon>
        <taxon>Polypodiidae</taxon>
        <taxon>Polypodiales</taxon>
        <taxon>Pteridineae</taxon>
        <taxon>Pteridaceae</taxon>
        <taxon>Parkerioideae</taxon>
        <taxon>Ceratopteris</taxon>
    </lineage>
</organism>
<protein>
    <submittedName>
        <fullName evidence="1">Uncharacterized protein</fullName>
    </submittedName>
</protein>
<accession>A0A8T2QVV4</accession>
<name>A0A8T2QVV4_CERRI</name>
<dbReference type="EMBL" id="CM035437">
    <property type="protein sequence ID" value="KAH7287750.1"/>
    <property type="molecule type" value="Genomic_DNA"/>
</dbReference>
<sequence>MAFIQGRGNKDRSRDIPPYYPAASAFSSNRPPLKSVMPLEIVSETNEETSDVGFGTEDTEYSVCTSPTATRESSSDEAAKLLVRPFRSSQGHLLCDDGTKGCSGNNGASKFNQVSLNSMIRPAGEKMAKVKVSFQEKAENCLDKKRPSMQTRRQSIEVSSLEVEPPLVKGKNAPYVQPIREKHARALGSFSSHAVSPSSRCFPSLSGRLEAFFQSHLPDILIKLRDAICCRWGKDEMAVDQHSLTEGHRLPDTNMDDLNEMKALLNTINQNLIMLENRGKAHPQLLSSKLAPVYFTT</sequence>
<reference evidence="1" key="1">
    <citation type="submission" date="2021-08" db="EMBL/GenBank/DDBJ databases">
        <title>WGS assembly of Ceratopteris richardii.</title>
        <authorList>
            <person name="Marchant D.B."/>
            <person name="Chen G."/>
            <person name="Jenkins J."/>
            <person name="Shu S."/>
            <person name="Leebens-Mack J."/>
            <person name="Grimwood J."/>
            <person name="Schmutz J."/>
            <person name="Soltis P."/>
            <person name="Soltis D."/>
            <person name="Chen Z.-H."/>
        </authorList>
    </citation>
    <scope>NUCLEOTIDE SEQUENCE</scope>
    <source>
        <strain evidence="1">Whitten #5841</strain>
        <tissue evidence="1">Leaf</tissue>
    </source>
</reference>
<dbReference type="Proteomes" id="UP000825935">
    <property type="component" value="Chromosome 32"/>
</dbReference>
<dbReference type="AlphaFoldDB" id="A0A8T2QVV4"/>
<dbReference type="OrthoDB" id="1927993at2759"/>
<comment type="caution">
    <text evidence="1">The sequence shown here is derived from an EMBL/GenBank/DDBJ whole genome shotgun (WGS) entry which is preliminary data.</text>
</comment>
<evidence type="ECO:0000313" key="2">
    <source>
        <dbReference type="Proteomes" id="UP000825935"/>
    </source>
</evidence>
<gene>
    <name evidence="1" type="ORF">KP509_32G072300</name>
</gene>